<evidence type="ECO:0000313" key="5">
    <source>
        <dbReference type="Proteomes" id="UP000295680"/>
    </source>
</evidence>
<dbReference type="AlphaFoldDB" id="A0A4R2JCA2"/>
<dbReference type="InterPro" id="IPR036388">
    <property type="entry name" value="WH-like_DNA-bd_sf"/>
</dbReference>
<evidence type="ECO:0000313" key="4">
    <source>
        <dbReference type="EMBL" id="TCO56057.1"/>
    </source>
</evidence>
<keyword evidence="1" id="KW-0547">Nucleotide-binding</keyword>
<dbReference type="Proteomes" id="UP000295680">
    <property type="component" value="Unassembled WGS sequence"/>
</dbReference>
<dbReference type="GO" id="GO:0003677">
    <property type="term" value="F:DNA binding"/>
    <property type="evidence" value="ECO:0007669"/>
    <property type="project" value="InterPro"/>
</dbReference>
<dbReference type="InterPro" id="IPR000792">
    <property type="entry name" value="Tscrpt_reg_LuxR_C"/>
</dbReference>
<dbReference type="GO" id="GO:0006355">
    <property type="term" value="P:regulation of DNA-templated transcription"/>
    <property type="evidence" value="ECO:0007669"/>
    <property type="project" value="InterPro"/>
</dbReference>
<dbReference type="CDD" id="cd06170">
    <property type="entry name" value="LuxR_C_like"/>
    <property type="match status" value="1"/>
</dbReference>
<comment type="caution">
    <text evidence="4">The sequence shown here is derived from an EMBL/GenBank/DDBJ whole genome shotgun (WGS) entry which is preliminary data.</text>
</comment>
<dbReference type="PRINTS" id="PR00038">
    <property type="entry name" value="HTHLUXR"/>
</dbReference>
<dbReference type="GO" id="GO:0005524">
    <property type="term" value="F:ATP binding"/>
    <property type="evidence" value="ECO:0007669"/>
    <property type="project" value="UniProtKB-KW"/>
</dbReference>
<dbReference type="PANTHER" id="PTHR16305:SF35">
    <property type="entry name" value="TRANSCRIPTIONAL ACTIVATOR DOMAIN"/>
    <property type="match status" value="1"/>
</dbReference>
<proteinExistence type="predicted"/>
<name>A0A4R2JCA2_9PSEU</name>
<evidence type="ECO:0000256" key="2">
    <source>
        <dbReference type="ARBA" id="ARBA00022840"/>
    </source>
</evidence>
<dbReference type="PANTHER" id="PTHR16305">
    <property type="entry name" value="TESTICULAR SOLUBLE ADENYLYL CYCLASE"/>
    <property type="match status" value="1"/>
</dbReference>
<gene>
    <name evidence="4" type="ORF">EV192_107482</name>
</gene>
<dbReference type="InterPro" id="IPR041664">
    <property type="entry name" value="AAA_16"/>
</dbReference>
<evidence type="ECO:0000259" key="3">
    <source>
        <dbReference type="PROSITE" id="PS50043"/>
    </source>
</evidence>
<dbReference type="GO" id="GO:0004016">
    <property type="term" value="F:adenylate cyclase activity"/>
    <property type="evidence" value="ECO:0007669"/>
    <property type="project" value="TreeGrafter"/>
</dbReference>
<organism evidence="4 5">
    <name type="scientific">Actinocrispum wychmicini</name>
    <dbReference type="NCBI Taxonomy" id="1213861"/>
    <lineage>
        <taxon>Bacteria</taxon>
        <taxon>Bacillati</taxon>
        <taxon>Actinomycetota</taxon>
        <taxon>Actinomycetes</taxon>
        <taxon>Pseudonocardiales</taxon>
        <taxon>Pseudonocardiaceae</taxon>
        <taxon>Actinocrispum</taxon>
    </lineage>
</organism>
<dbReference type="InterPro" id="IPR027417">
    <property type="entry name" value="P-loop_NTPase"/>
</dbReference>
<dbReference type="SUPFAM" id="SSF46894">
    <property type="entry name" value="C-terminal effector domain of the bipartite response regulators"/>
    <property type="match status" value="1"/>
</dbReference>
<dbReference type="GO" id="GO:0005737">
    <property type="term" value="C:cytoplasm"/>
    <property type="evidence" value="ECO:0007669"/>
    <property type="project" value="TreeGrafter"/>
</dbReference>
<dbReference type="Pfam" id="PF00196">
    <property type="entry name" value="GerE"/>
    <property type="match status" value="1"/>
</dbReference>
<dbReference type="SUPFAM" id="SSF52540">
    <property type="entry name" value="P-loop containing nucleoside triphosphate hydrolases"/>
    <property type="match status" value="1"/>
</dbReference>
<reference evidence="4 5" key="1">
    <citation type="submission" date="2019-03" db="EMBL/GenBank/DDBJ databases">
        <title>Genomic Encyclopedia of Type Strains, Phase IV (KMG-IV): sequencing the most valuable type-strain genomes for metagenomic binning, comparative biology and taxonomic classification.</title>
        <authorList>
            <person name="Goeker M."/>
        </authorList>
    </citation>
    <scope>NUCLEOTIDE SEQUENCE [LARGE SCALE GENOMIC DNA]</scope>
    <source>
        <strain evidence="4 5">DSM 45934</strain>
    </source>
</reference>
<keyword evidence="2" id="KW-0067">ATP-binding</keyword>
<keyword evidence="5" id="KW-1185">Reference proteome</keyword>
<dbReference type="OrthoDB" id="3543649at2"/>
<evidence type="ECO:0000256" key="1">
    <source>
        <dbReference type="ARBA" id="ARBA00022741"/>
    </source>
</evidence>
<dbReference type="SMART" id="SM00421">
    <property type="entry name" value="HTH_LUXR"/>
    <property type="match status" value="1"/>
</dbReference>
<dbReference type="RefSeq" id="WP_132122345.1">
    <property type="nucleotide sequence ID" value="NZ_SLWS01000007.1"/>
</dbReference>
<feature type="domain" description="HTH luxR-type" evidence="3">
    <location>
        <begin position="813"/>
        <end position="878"/>
    </location>
</feature>
<accession>A0A4R2JCA2</accession>
<protein>
    <submittedName>
        <fullName evidence="4">Regulatory LuxR family protein</fullName>
    </submittedName>
</protein>
<dbReference type="Gene3D" id="3.40.50.300">
    <property type="entry name" value="P-loop containing nucleotide triphosphate hydrolases"/>
    <property type="match status" value="1"/>
</dbReference>
<dbReference type="Gene3D" id="1.10.10.10">
    <property type="entry name" value="Winged helix-like DNA-binding domain superfamily/Winged helix DNA-binding domain"/>
    <property type="match status" value="1"/>
</dbReference>
<dbReference type="InterPro" id="IPR016032">
    <property type="entry name" value="Sig_transdc_resp-reg_C-effctor"/>
</dbReference>
<dbReference type="PROSITE" id="PS50043">
    <property type="entry name" value="HTH_LUXR_2"/>
    <property type="match status" value="1"/>
</dbReference>
<dbReference type="Pfam" id="PF13191">
    <property type="entry name" value="AAA_16"/>
    <property type="match status" value="1"/>
</dbReference>
<sequence>MTRFVGRAGEFAALMDLLDRAGRGGTGFALVSGEPGMGKTRLMTELGRTAGSRGWTVRRGRASDEDGAPGFWLWRQVLEFATGDAPVSAEQRFAVFDRIGRSLAATPTPTLIVLDDLHWADAGSLALFEHLVRGQYDGRLMIVGGLRPAEFATRAHGNRLRALVGRHDNGVELRLTGLSTAEVGALLGNQPDAEAVRARTLGNPLFVLEVGRLAADEPLPEVIRDAIHQHLAVLDADCLRTLTTAAVMGSVIDVDALAMITDADVRTVLSHVDHAVAAGVLTSEREFQHDLFQEALRLDLSISDRSAIHLRVAECLPESRLAEIARHRLAALPLGDAALACASARAAGHAALADLAFENAAGLFDRALAAAPDDLPSAARCALLIDASRSHFFQGDTAGAQQRCVSAAQLAQRTGDAEHLGRVALALPEVSDPAWVPLVEAWCEQALNGLPPDDSSLRAQVLAQYALTLVHRDDPERIIAVSDAAYAMARRLDDTVATRIALRAKQLAHSAAHGHLERLSVGSEMVTLGRVTGDLDAMFWGHLWRFDAMVQAGRVPAADAEVAMVEPVAARLGNPSVRWQLVRSRNALAVARGRFTVAARLIDEIRLLRPQSVFWAGQSMLLSRLTGDHVDPDSWELPPADHPLGVASQFLHTAPWLLAFGRTDEAADIYQRFPTTIRLPQYMALLVTAVHGATAAALGDKAAASRDYEALSPHADLHVTTGAGLQITLGSTHHYLGLTAEGDTAIDHFRAAVAANDEAGLLPYAAQSRYELARALCEKGASGEARQHVRAAAATAKRLGMLLLAGQVSALDSRLADHPLTPRQVEVAGLVAKGYTNKQLAAALHIAERTAESHVQNIMTTLGFQSRSQIATWSTQHQGPPR</sequence>
<dbReference type="EMBL" id="SLWS01000007">
    <property type="protein sequence ID" value="TCO56057.1"/>
    <property type="molecule type" value="Genomic_DNA"/>
</dbReference>